<organism evidence="2 3">
    <name type="scientific">Arthrobacter hankyongi</name>
    <dbReference type="NCBI Taxonomy" id="2904801"/>
    <lineage>
        <taxon>Bacteria</taxon>
        <taxon>Bacillati</taxon>
        <taxon>Actinomycetota</taxon>
        <taxon>Actinomycetes</taxon>
        <taxon>Micrococcales</taxon>
        <taxon>Micrococcaceae</taxon>
        <taxon>Arthrobacter</taxon>
    </lineage>
</organism>
<dbReference type="EMBL" id="JAKLTQ010000010">
    <property type="protein sequence ID" value="MCG2623041.1"/>
    <property type="molecule type" value="Genomic_DNA"/>
</dbReference>
<evidence type="ECO:0000313" key="2">
    <source>
        <dbReference type="EMBL" id="MCG2623041.1"/>
    </source>
</evidence>
<dbReference type="Pfam" id="PF00881">
    <property type="entry name" value="Nitroreductase"/>
    <property type="match status" value="1"/>
</dbReference>
<name>A0ABS9L8N3_9MICC</name>
<dbReference type="InterPro" id="IPR000415">
    <property type="entry name" value="Nitroreductase-like"/>
</dbReference>
<dbReference type="RefSeq" id="WP_237821953.1">
    <property type="nucleotide sequence ID" value="NZ_JAKLTQ010000010.1"/>
</dbReference>
<keyword evidence="2" id="KW-0560">Oxidoreductase</keyword>
<reference evidence="2" key="1">
    <citation type="submission" date="2022-01" db="EMBL/GenBank/DDBJ databases">
        <authorList>
            <person name="Jo J.-H."/>
            <person name="Im W.-T."/>
        </authorList>
    </citation>
    <scope>NUCLEOTIDE SEQUENCE</scope>
    <source>
        <strain evidence="2">I2-34</strain>
    </source>
</reference>
<dbReference type="PANTHER" id="PTHR43543">
    <property type="entry name" value="MALONIC SEMIALDEHYDE REDUCTASE RUTE-RELATED"/>
    <property type="match status" value="1"/>
</dbReference>
<sequence>MSLVARTETGLAAPLAAVFIEARTALAFGDGPVTEAQLRRLHELARFGPTAFNGQPLRVSYLRQGAARERLAGHLTERNRDKALAAPLTAILSVDTAWHERLAEVFAHAPAVRDRLAADPAERRRTGWENAHVQAGYYLLAARAAGLAVGPMGGFDRAGVDREFFPAGTRESFLVVNLGHPLPGAWREPRLPRLGYDDVVEVLG</sequence>
<dbReference type="InterPro" id="IPR029479">
    <property type="entry name" value="Nitroreductase"/>
</dbReference>
<evidence type="ECO:0000259" key="1">
    <source>
        <dbReference type="Pfam" id="PF00881"/>
    </source>
</evidence>
<gene>
    <name evidence="2" type="ORF">LVY72_14150</name>
</gene>
<feature type="domain" description="Nitroreductase" evidence="1">
    <location>
        <begin position="27"/>
        <end position="164"/>
    </location>
</feature>
<dbReference type="PANTHER" id="PTHR43543:SF1">
    <property type="entry name" value="MALONIC SEMIALDEHYDE REDUCTASE RUTE-RELATED"/>
    <property type="match status" value="1"/>
</dbReference>
<dbReference type="Proteomes" id="UP001165368">
    <property type="component" value="Unassembled WGS sequence"/>
</dbReference>
<keyword evidence="3" id="KW-1185">Reference proteome</keyword>
<accession>A0ABS9L8N3</accession>
<evidence type="ECO:0000313" key="3">
    <source>
        <dbReference type="Proteomes" id="UP001165368"/>
    </source>
</evidence>
<dbReference type="InterPro" id="IPR050461">
    <property type="entry name" value="Nitroreductase_HadB/RutE"/>
</dbReference>
<dbReference type="SUPFAM" id="SSF55469">
    <property type="entry name" value="FMN-dependent nitroreductase-like"/>
    <property type="match status" value="1"/>
</dbReference>
<protein>
    <submittedName>
        <fullName evidence="2">Malonic semialdehyde reductase</fullName>
        <ecNumber evidence="2">1.1.1.298</ecNumber>
    </submittedName>
</protein>
<dbReference type="GO" id="GO:0035527">
    <property type="term" value="F:3-hydroxypropionate dehydrogenase (NADP+) activity"/>
    <property type="evidence" value="ECO:0007669"/>
    <property type="project" value="UniProtKB-EC"/>
</dbReference>
<dbReference type="Gene3D" id="3.40.109.10">
    <property type="entry name" value="NADH Oxidase"/>
    <property type="match status" value="1"/>
</dbReference>
<dbReference type="EC" id="1.1.1.298" evidence="2"/>
<dbReference type="NCBIfam" id="NF003768">
    <property type="entry name" value="PRK05365.1"/>
    <property type="match status" value="1"/>
</dbReference>
<comment type="caution">
    <text evidence="2">The sequence shown here is derived from an EMBL/GenBank/DDBJ whole genome shotgun (WGS) entry which is preliminary data.</text>
</comment>
<proteinExistence type="predicted"/>